<comment type="cofactor">
    <cofactor evidence="1 8">
        <name>heme</name>
        <dbReference type="ChEBI" id="CHEBI:30413"/>
    </cofactor>
</comment>
<keyword evidence="6 8" id="KW-0408">Iron</keyword>
<dbReference type="GeneID" id="36541821"/>
<dbReference type="Pfam" id="PF00067">
    <property type="entry name" value="p450"/>
    <property type="match status" value="1"/>
</dbReference>
<reference evidence="9" key="1">
    <citation type="submission" date="2016-12" db="EMBL/GenBank/DDBJ databases">
        <title>The genomes of Aspergillus section Nigri reveals drivers in fungal speciation.</title>
        <authorList>
            <consortium name="DOE Joint Genome Institute"/>
            <person name="Vesth T.C."/>
            <person name="Nybo J."/>
            <person name="Theobald S."/>
            <person name="Brandl J."/>
            <person name="Frisvad J.C."/>
            <person name="Nielsen K.F."/>
            <person name="Lyhne E.K."/>
            <person name="Kogle M.E."/>
            <person name="Kuo A."/>
            <person name="Riley R."/>
            <person name="Clum A."/>
            <person name="Nolan M."/>
            <person name="Lipzen A."/>
            <person name="Salamov A."/>
            <person name="Henrissat B."/>
            <person name="Wiebenga A."/>
            <person name="De vries R.P."/>
            <person name="Grigoriev I.V."/>
            <person name="Mortensen U.H."/>
            <person name="Andersen M.R."/>
            <person name="Baker S.E."/>
        </authorList>
    </citation>
    <scope>NUCLEOTIDE SEQUENCE</scope>
    <source>
        <strain evidence="9">IBT 28561</strain>
    </source>
</reference>
<evidence type="ECO:0000256" key="1">
    <source>
        <dbReference type="ARBA" id="ARBA00001971"/>
    </source>
</evidence>
<proteinExistence type="inferred from homology"/>
<sequence>MVMWILILIWAALSLTVRTIYRLYFHPLAGIPGPKLTAATHLVEFYHNVVRRGMFIWEIEKMHKQYGPIVRINPREIHINDAHYYDEVYASGARVRDKDPMATAMYSAPGAIVATVGHVQHRARRRVMNPFFSKAAVTNLEPMIQEKITQLIKRLEKSYREQTVVELHTVFQGFTADVATHHFYGSSYDFLEDDEFSRAIQEGIEAVTGTAPINKLFPMLGTVLGLLPPRILTTLRPATAGIFRLQEMYIQKSLKALADSRRPGFASSYTRTNPFEALFDPAIHPEEKSLDRLLDQQMGLLGAGSESTTNTLTVAFFHLLQNKLIFWKLRRELCEIMPNPRSPVQWSKLEKLPYLSGVVNEALRLSFAGASRFPRVAPEGALTYRSYTIPAGTPVSISSYFVHMDPQIFPEPESFDPERWVRAAERGERLSKFIASFTKGTRVCLGINLAYAEIYTVIAAVVRNFELVLHETTAEDVRFVRDLLAPRPRVGGWRVKARVIGVESE</sequence>
<protein>
    <submittedName>
        <fullName evidence="9">Benzoate 4-monooxygenase cytochrome P450</fullName>
    </submittedName>
</protein>
<comment type="caution">
    <text evidence="9">The sequence shown here is derived from an EMBL/GenBank/DDBJ whole genome shotgun (WGS) entry which is preliminary data.</text>
</comment>
<dbReference type="PANTHER" id="PTHR24305:SF157">
    <property type="entry name" value="N-ACETYLTRYPTOPHAN 6-HYDROXYLASE IVOC-RELATED"/>
    <property type="match status" value="1"/>
</dbReference>
<dbReference type="InterPro" id="IPR036396">
    <property type="entry name" value="Cyt_P450_sf"/>
</dbReference>
<feature type="binding site" description="axial binding residue" evidence="8">
    <location>
        <position position="444"/>
    </location>
    <ligand>
        <name>heme</name>
        <dbReference type="ChEBI" id="CHEBI:30413"/>
    </ligand>
    <ligandPart>
        <name>Fe</name>
        <dbReference type="ChEBI" id="CHEBI:18248"/>
    </ligandPart>
</feature>
<dbReference type="InterPro" id="IPR050121">
    <property type="entry name" value="Cytochrome_P450_monoxygenase"/>
</dbReference>
<dbReference type="EMBL" id="MSFM01000005">
    <property type="protein sequence ID" value="PKY05004.1"/>
    <property type="molecule type" value="Genomic_DNA"/>
</dbReference>
<dbReference type="GO" id="GO:0016705">
    <property type="term" value="F:oxidoreductase activity, acting on paired donors, with incorporation or reduction of molecular oxygen"/>
    <property type="evidence" value="ECO:0007669"/>
    <property type="project" value="InterPro"/>
</dbReference>
<accession>A0A2I1D556</accession>
<dbReference type="AlphaFoldDB" id="A0A2I1D556"/>
<evidence type="ECO:0000256" key="4">
    <source>
        <dbReference type="ARBA" id="ARBA00022723"/>
    </source>
</evidence>
<dbReference type="GO" id="GO:0005506">
    <property type="term" value="F:iron ion binding"/>
    <property type="evidence" value="ECO:0007669"/>
    <property type="project" value="InterPro"/>
</dbReference>
<dbReference type="VEuPathDB" id="FungiDB:P168DRAFT_252018"/>
<dbReference type="Gene3D" id="1.10.630.10">
    <property type="entry name" value="Cytochrome P450"/>
    <property type="match status" value="1"/>
</dbReference>
<dbReference type="CDD" id="cd11062">
    <property type="entry name" value="CYP58-like"/>
    <property type="match status" value="1"/>
</dbReference>
<gene>
    <name evidence="9" type="ORF">P168DRAFT_252018</name>
</gene>
<dbReference type="PANTHER" id="PTHR24305">
    <property type="entry name" value="CYTOCHROME P450"/>
    <property type="match status" value="1"/>
</dbReference>
<keyword evidence="3 8" id="KW-0349">Heme</keyword>
<evidence type="ECO:0000256" key="5">
    <source>
        <dbReference type="ARBA" id="ARBA00023002"/>
    </source>
</evidence>
<keyword evidence="7" id="KW-0503">Monooxygenase</keyword>
<dbReference type="GO" id="GO:0020037">
    <property type="term" value="F:heme binding"/>
    <property type="evidence" value="ECO:0007669"/>
    <property type="project" value="InterPro"/>
</dbReference>
<dbReference type="GO" id="GO:0004497">
    <property type="term" value="F:monooxygenase activity"/>
    <property type="evidence" value="ECO:0007669"/>
    <property type="project" value="UniProtKB-KW"/>
</dbReference>
<dbReference type="PRINTS" id="PR00385">
    <property type="entry name" value="P450"/>
</dbReference>
<dbReference type="PRINTS" id="PR00465">
    <property type="entry name" value="EP450IV"/>
</dbReference>
<dbReference type="RefSeq" id="XP_024693598.1">
    <property type="nucleotide sequence ID" value="XM_024834297.1"/>
</dbReference>
<evidence type="ECO:0000256" key="3">
    <source>
        <dbReference type="ARBA" id="ARBA00022617"/>
    </source>
</evidence>
<dbReference type="SUPFAM" id="SSF48264">
    <property type="entry name" value="Cytochrome P450"/>
    <property type="match status" value="1"/>
</dbReference>
<evidence type="ECO:0000256" key="2">
    <source>
        <dbReference type="ARBA" id="ARBA00010617"/>
    </source>
</evidence>
<dbReference type="InterPro" id="IPR002403">
    <property type="entry name" value="Cyt_P450_E_grp-IV"/>
</dbReference>
<organism evidence="9 10">
    <name type="scientific">Aspergillus campestris (strain IBT 28561)</name>
    <dbReference type="NCBI Taxonomy" id="1392248"/>
    <lineage>
        <taxon>Eukaryota</taxon>
        <taxon>Fungi</taxon>
        <taxon>Dikarya</taxon>
        <taxon>Ascomycota</taxon>
        <taxon>Pezizomycotina</taxon>
        <taxon>Eurotiomycetes</taxon>
        <taxon>Eurotiomycetidae</taxon>
        <taxon>Eurotiales</taxon>
        <taxon>Aspergillaceae</taxon>
        <taxon>Aspergillus</taxon>
        <taxon>Aspergillus subgen. Circumdati</taxon>
    </lineage>
</organism>
<evidence type="ECO:0000256" key="7">
    <source>
        <dbReference type="ARBA" id="ARBA00023033"/>
    </source>
</evidence>
<dbReference type="OrthoDB" id="3945418at2759"/>
<keyword evidence="4 8" id="KW-0479">Metal-binding</keyword>
<evidence type="ECO:0000313" key="10">
    <source>
        <dbReference type="Proteomes" id="UP000234254"/>
    </source>
</evidence>
<dbReference type="InterPro" id="IPR001128">
    <property type="entry name" value="Cyt_P450"/>
</dbReference>
<evidence type="ECO:0000256" key="6">
    <source>
        <dbReference type="ARBA" id="ARBA00023004"/>
    </source>
</evidence>
<keyword evidence="10" id="KW-1185">Reference proteome</keyword>
<evidence type="ECO:0000256" key="8">
    <source>
        <dbReference type="PIRSR" id="PIRSR602403-1"/>
    </source>
</evidence>
<evidence type="ECO:0000313" key="9">
    <source>
        <dbReference type="EMBL" id="PKY05004.1"/>
    </source>
</evidence>
<dbReference type="Proteomes" id="UP000234254">
    <property type="component" value="Unassembled WGS sequence"/>
</dbReference>
<name>A0A2I1D556_ASPC2</name>
<comment type="similarity">
    <text evidence="2">Belongs to the cytochrome P450 family.</text>
</comment>
<keyword evidence="5" id="KW-0560">Oxidoreductase</keyword>